<dbReference type="PANTHER" id="PTHR30558:SF13">
    <property type="entry name" value="BIOPOLYMER TRANSPORT PROTEIN EXBD2"/>
    <property type="match status" value="1"/>
</dbReference>
<evidence type="ECO:0000256" key="7">
    <source>
        <dbReference type="RuleBase" id="RU003879"/>
    </source>
</evidence>
<evidence type="ECO:0000256" key="4">
    <source>
        <dbReference type="ARBA" id="ARBA00022692"/>
    </source>
</evidence>
<dbReference type="Proteomes" id="UP001409585">
    <property type="component" value="Unassembled WGS sequence"/>
</dbReference>
<comment type="similarity">
    <text evidence="2 7">Belongs to the ExbD/TolR family.</text>
</comment>
<keyword evidence="7" id="KW-0813">Transport</keyword>
<dbReference type="RefSeq" id="WP_345420040.1">
    <property type="nucleotide sequence ID" value="NZ_AP031496.1"/>
</dbReference>
<dbReference type="EMBL" id="BAABLX010000009">
    <property type="protein sequence ID" value="GAA4939287.1"/>
    <property type="molecule type" value="Genomic_DNA"/>
</dbReference>
<comment type="caution">
    <text evidence="9">The sequence shown here is derived from an EMBL/GenBank/DDBJ whole genome shotgun (WGS) entry which is preliminary data.</text>
</comment>
<comment type="subcellular location">
    <subcellularLocation>
        <location evidence="1">Cell membrane</location>
        <topology evidence="1">Single-pass membrane protein</topology>
    </subcellularLocation>
    <subcellularLocation>
        <location evidence="7">Cell membrane</location>
        <topology evidence="7">Single-pass type II membrane protein</topology>
    </subcellularLocation>
</comment>
<evidence type="ECO:0000313" key="10">
    <source>
        <dbReference type="Proteomes" id="UP001409585"/>
    </source>
</evidence>
<keyword evidence="7" id="KW-0653">Protein transport</keyword>
<sequence length="139" mass="15302">MSRRRRRGEAEDKADIDLTPMLDVVFIMLIFFIVTASFVNELGINVNKPDVPENQPPPPDNQKADILVQVSGNNDIYMDGRRVDVRSVRSIIARMYAENPKASVIVKADINSDAGTYVAIADAARSANVSQISLVPDES</sequence>
<proteinExistence type="inferred from homology"/>
<reference evidence="10" key="1">
    <citation type="journal article" date="2019" name="Int. J. Syst. Evol. Microbiol.">
        <title>The Global Catalogue of Microorganisms (GCM) 10K type strain sequencing project: providing services to taxonomists for standard genome sequencing and annotation.</title>
        <authorList>
            <consortium name="The Broad Institute Genomics Platform"/>
            <consortium name="The Broad Institute Genome Sequencing Center for Infectious Disease"/>
            <person name="Wu L."/>
            <person name="Ma J."/>
        </authorList>
    </citation>
    <scope>NUCLEOTIDE SEQUENCE [LARGE SCALE GENOMIC DNA]</scope>
    <source>
        <strain evidence="10">JCM 19134</strain>
    </source>
</reference>
<keyword evidence="5 8" id="KW-1133">Transmembrane helix</keyword>
<evidence type="ECO:0000256" key="2">
    <source>
        <dbReference type="ARBA" id="ARBA00005811"/>
    </source>
</evidence>
<keyword evidence="4 7" id="KW-0812">Transmembrane</keyword>
<accession>A0AAV3U1G9</accession>
<keyword evidence="6 8" id="KW-0472">Membrane</keyword>
<protein>
    <submittedName>
        <fullName evidence="9">Biopolymer transporter ExbD</fullName>
    </submittedName>
</protein>
<evidence type="ECO:0000256" key="1">
    <source>
        <dbReference type="ARBA" id="ARBA00004162"/>
    </source>
</evidence>
<feature type="transmembrane region" description="Helical" evidence="8">
    <location>
        <begin position="21"/>
        <end position="39"/>
    </location>
</feature>
<evidence type="ECO:0000256" key="3">
    <source>
        <dbReference type="ARBA" id="ARBA00022475"/>
    </source>
</evidence>
<evidence type="ECO:0000256" key="8">
    <source>
        <dbReference type="SAM" id="Phobius"/>
    </source>
</evidence>
<dbReference type="GO" id="GO:0015031">
    <property type="term" value="P:protein transport"/>
    <property type="evidence" value="ECO:0007669"/>
    <property type="project" value="UniProtKB-KW"/>
</dbReference>
<evidence type="ECO:0000256" key="5">
    <source>
        <dbReference type="ARBA" id="ARBA00022989"/>
    </source>
</evidence>
<dbReference type="Pfam" id="PF02472">
    <property type="entry name" value="ExbD"/>
    <property type="match status" value="1"/>
</dbReference>
<dbReference type="GO" id="GO:0022857">
    <property type="term" value="F:transmembrane transporter activity"/>
    <property type="evidence" value="ECO:0007669"/>
    <property type="project" value="InterPro"/>
</dbReference>
<dbReference type="GO" id="GO:0005886">
    <property type="term" value="C:plasma membrane"/>
    <property type="evidence" value="ECO:0007669"/>
    <property type="project" value="UniProtKB-SubCell"/>
</dbReference>
<dbReference type="Gene3D" id="3.30.420.270">
    <property type="match status" value="1"/>
</dbReference>
<name>A0AAV3U1G9_9ALTE</name>
<gene>
    <name evidence="9" type="ORF">GCM10025791_16860</name>
</gene>
<evidence type="ECO:0000256" key="6">
    <source>
        <dbReference type="ARBA" id="ARBA00023136"/>
    </source>
</evidence>
<evidence type="ECO:0000313" key="9">
    <source>
        <dbReference type="EMBL" id="GAA4939287.1"/>
    </source>
</evidence>
<dbReference type="AlphaFoldDB" id="A0AAV3U1G9"/>
<keyword evidence="10" id="KW-1185">Reference proteome</keyword>
<organism evidence="9 10">
    <name type="scientific">Halioxenophilus aromaticivorans</name>
    <dbReference type="NCBI Taxonomy" id="1306992"/>
    <lineage>
        <taxon>Bacteria</taxon>
        <taxon>Pseudomonadati</taxon>
        <taxon>Pseudomonadota</taxon>
        <taxon>Gammaproteobacteria</taxon>
        <taxon>Alteromonadales</taxon>
        <taxon>Alteromonadaceae</taxon>
        <taxon>Halioxenophilus</taxon>
    </lineage>
</organism>
<keyword evidence="3" id="KW-1003">Cell membrane</keyword>
<dbReference type="InterPro" id="IPR003400">
    <property type="entry name" value="ExbD"/>
</dbReference>
<dbReference type="PANTHER" id="PTHR30558">
    <property type="entry name" value="EXBD MEMBRANE COMPONENT OF PMF-DRIVEN MACROMOLECULE IMPORT SYSTEM"/>
    <property type="match status" value="1"/>
</dbReference>